<keyword evidence="3" id="KW-0813">Transport</keyword>
<organism evidence="13 14">
    <name type="scientific">Methanothrix harundinacea</name>
    <dbReference type="NCBI Taxonomy" id="301375"/>
    <lineage>
        <taxon>Archaea</taxon>
        <taxon>Methanobacteriati</taxon>
        <taxon>Methanobacteriota</taxon>
        <taxon>Stenosarchaea group</taxon>
        <taxon>Methanomicrobia</taxon>
        <taxon>Methanotrichales</taxon>
        <taxon>Methanotrichaceae</taxon>
        <taxon>Methanothrix</taxon>
    </lineage>
</organism>
<feature type="transmembrane region" description="Helical" evidence="11">
    <location>
        <begin position="326"/>
        <end position="344"/>
    </location>
</feature>
<dbReference type="FunFam" id="1.10.3470.10:FF:000001">
    <property type="entry name" value="Vitamin B12 ABC transporter permease BtuC"/>
    <property type="match status" value="1"/>
</dbReference>
<keyword evidence="6 11" id="KW-1133">Transmembrane helix</keyword>
<reference evidence="14 15" key="2">
    <citation type="journal article" date="2015" name="MBio">
        <title>Genome-Resolved Metagenomic Analysis Reveals Roles for Candidate Phyla and Other Microbial Community Members in Biogeochemical Transformations in Oil Reservoirs.</title>
        <authorList>
            <person name="Hu P."/>
            <person name="Tom L."/>
            <person name="Singh A."/>
            <person name="Thomas B.C."/>
            <person name="Baker B.J."/>
            <person name="Piceno Y.M."/>
            <person name="Andersen G.L."/>
            <person name="Banfield J.F."/>
        </authorList>
    </citation>
    <scope>NUCLEOTIDE SEQUENCE [LARGE SCALE GENOMIC DNA]</scope>
    <source>
        <strain evidence="12">57_489</strain>
    </source>
</reference>
<dbReference type="Pfam" id="PF01032">
    <property type="entry name" value="FecCD"/>
    <property type="match status" value="1"/>
</dbReference>
<dbReference type="EMBL" id="LGFT01000025">
    <property type="protein sequence ID" value="KUK44448.1"/>
    <property type="molecule type" value="Genomic_DNA"/>
</dbReference>
<comment type="subcellular location">
    <subcellularLocation>
        <location evidence="1">Cell membrane</location>
        <topology evidence="1">Multi-pass membrane protein</topology>
    </subcellularLocation>
</comment>
<feature type="transmembrane region" description="Helical" evidence="11">
    <location>
        <begin position="112"/>
        <end position="132"/>
    </location>
</feature>
<dbReference type="InterPro" id="IPR037294">
    <property type="entry name" value="ABC_BtuC-like"/>
</dbReference>
<dbReference type="PANTHER" id="PTHR30472:SF70">
    <property type="entry name" value="MOLYBDATE IMPORT SYSTEM PERMEASE PROTEIN MOLB"/>
    <property type="match status" value="1"/>
</dbReference>
<dbReference type="EMBL" id="LGHB01000020">
    <property type="protein sequence ID" value="KUK96106.1"/>
    <property type="molecule type" value="Genomic_DNA"/>
</dbReference>
<evidence type="ECO:0000256" key="2">
    <source>
        <dbReference type="ARBA" id="ARBA00007935"/>
    </source>
</evidence>
<dbReference type="SUPFAM" id="SSF81345">
    <property type="entry name" value="ABC transporter involved in vitamin B12 uptake, BtuC"/>
    <property type="match status" value="1"/>
</dbReference>
<feature type="transmembrane region" description="Helical" evidence="11">
    <location>
        <begin position="21"/>
        <end position="41"/>
    </location>
</feature>
<evidence type="ECO:0000313" key="14">
    <source>
        <dbReference type="Proteomes" id="UP000053961"/>
    </source>
</evidence>
<feature type="transmembrane region" description="Helical" evidence="11">
    <location>
        <begin position="209"/>
        <end position="231"/>
    </location>
</feature>
<feature type="transmembrane region" description="Helical" evidence="11">
    <location>
        <begin position="257"/>
        <end position="284"/>
    </location>
</feature>
<name>A0A101IIY7_9EURY</name>
<dbReference type="AlphaFoldDB" id="A0A101IIY7"/>
<dbReference type="GO" id="GO:0022857">
    <property type="term" value="F:transmembrane transporter activity"/>
    <property type="evidence" value="ECO:0007669"/>
    <property type="project" value="InterPro"/>
</dbReference>
<dbReference type="CDD" id="cd06550">
    <property type="entry name" value="TM_ABC_iron-siderophores_like"/>
    <property type="match status" value="1"/>
</dbReference>
<feature type="transmembrane region" description="Helical" evidence="11">
    <location>
        <begin position="167"/>
        <end position="189"/>
    </location>
</feature>
<dbReference type="GO" id="GO:0005886">
    <property type="term" value="C:plasma membrane"/>
    <property type="evidence" value="ECO:0007669"/>
    <property type="project" value="UniProtKB-SubCell"/>
</dbReference>
<dbReference type="InterPro" id="IPR000522">
    <property type="entry name" value="ABC_transptr_permease_BtuC"/>
</dbReference>
<keyword evidence="5 11" id="KW-0812">Transmembrane</keyword>
<reference evidence="13" key="1">
    <citation type="journal article" date="2015" name="MBio">
        <title>Genome-resolved metagenomic analysis reveals roles for candidate phyla and other microbial community members in biogeochemical transformations in oil reservoirs.</title>
        <authorList>
            <person name="Hu P."/>
            <person name="Tom L."/>
            <person name="Singh A."/>
            <person name="Thomas B.C."/>
            <person name="Baker B.J."/>
            <person name="Piceno Y.M."/>
            <person name="Andersen G.L."/>
            <person name="Banfield J.F."/>
        </authorList>
    </citation>
    <scope>NUCLEOTIDE SEQUENCE [LARGE SCALE GENOMIC DNA]</scope>
    <source>
        <strain evidence="13">56_747</strain>
    </source>
</reference>
<comment type="subunit">
    <text evidence="9">The complex is composed of two ATP-binding proteins (BtuD), two transmembrane proteins (BtuC) and a solute-binding protein (BtuF).</text>
</comment>
<evidence type="ECO:0000313" key="13">
    <source>
        <dbReference type="EMBL" id="KUK96106.1"/>
    </source>
</evidence>
<feature type="transmembrane region" description="Helical" evidence="11">
    <location>
        <begin position="80"/>
        <end position="100"/>
    </location>
</feature>
<dbReference type="PATRIC" id="fig|301375.6.peg.459"/>
<evidence type="ECO:0000256" key="6">
    <source>
        <dbReference type="ARBA" id="ARBA00022989"/>
    </source>
</evidence>
<gene>
    <name evidence="12" type="ORF">XD72_1193</name>
    <name evidence="13" type="ORF">XE07_1378</name>
</gene>
<accession>A0A101IIY7</accession>
<evidence type="ECO:0000256" key="9">
    <source>
        <dbReference type="ARBA" id="ARBA00064420"/>
    </source>
</evidence>
<dbReference type="PANTHER" id="PTHR30472">
    <property type="entry name" value="FERRIC ENTEROBACTIN TRANSPORT SYSTEM PERMEASE PROTEIN"/>
    <property type="match status" value="1"/>
</dbReference>
<comment type="function">
    <text evidence="8">Required for corrinoid utilization. Probably part of the ABC transporter complex BtuCDF involved in cobalamin (vitamin B12) import. Probably involved in the translocation of the substrate across the membrane.</text>
</comment>
<keyword evidence="7 11" id="KW-0472">Membrane</keyword>
<evidence type="ECO:0000256" key="10">
    <source>
        <dbReference type="ARBA" id="ARBA00071366"/>
    </source>
</evidence>
<evidence type="ECO:0000256" key="7">
    <source>
        <dbReference type="ARBA" id="ARBA00023136"/>
    </source>
</evidence>
<evidence type="ECO:0000256" key="8">
    <source>
        <dbReference type="ARBA" id="ARBA00053891"/>
    </source>
</evidence>
<evidence type="ECO:0000313" key="15">
    <source>
        <dbReference type="Proteomes" id="UP000057043"/>
    </source>
</evidence>
<evidence type="ECO:0000256" key="5">
    <source>
        <dbReference type="ARBA" id="ARBA00022692"/>
    </source>
</evidence>
<sequence>MYESSTKKSRISISSFCNKKNLLAAVLIISPPLAFFFSLTIGRYDYIPFRTVVDVVLSRYFDIEPYWDPIYDIVVFRLRIPRALLAMLIGAGLSVSGASFQGIFRNPLVSPHILGVATGSAFGGLFAMILFNHPSLDLLFAIIFGFVALILAHLMSRVRGGTPILMLVLAGVVVNAFFSAMIALVTYTADPLYELPEVVFWLMGSLADASYEKLDVVTVPILVCIFVLYLLRWRINLLSLGDEDAQALGVRVERVKWLIITCVTVIVALCVSVSGVIGWVGLALPHIARMLVGPDHRVLIPTSISLGAVYLVIMDDIARTLTPAEIPLGILTAIIGAIIFGYLLKRTQGRGWVDS</sequence>
<evidence type="ECO:0000313" key="12">
    <source>
        <dbReference type="EMBL" id="KUK44448.1"/>
    </source>
</evidence>
<evidence type="ECO:0000256" key="3">
    <source>
        <dbReference type="ARBA" id="ARBA00022448"/>
    </source>
</evidence>
<dbReference type="Gene3D" id="1.10.3470.10">
    <property type="entry name" value="ABC transporter involved in vitamin B12 uptake, BtuC"/>
    <property type="match status" value="1"/>
</dbReference>
<evidence type="ECO:0000256" key="1">
    <source>
        <dbReference type="ARBA" id="ARBA00004651"/>
    </source>
</evidence>
<evidence type="ECO:0000256" key="4">
    <source>
        <dbReference type="ARBA" id="ARBA00022475"/>
    </source>
</evidence>
<dbReference type="GO" id="GO:0033214">
    <property type="term" value="P:siderophore-iron import into cell"/>
    <property type="evidence" value="ECO:0007669"/>
    <property type="project" value="TreeGrafter"/>
</dbReference>
<dbReference type="Proteomes" id="UP000057043">
    <property type="component" value="Unassembled WGS sequence"/>
</dbReference>
<comment type="caution">
    <text evidence="13">The sequence shown here is derived from an EMBL/GenBank/DDBJ whole genome shotgun (WGS) entry which is preliminary data.</text>
</comment>
<keyword evidence="4" id="KW-1003">Cell membrane</keyword>
<proteinExistence type="inferred from homology"/>
<protein>
    <recommendedName>
        <fullName evidence="10">Cobalamin import system permease protein BtuC</fullName>
    </recommendedName>
</protein>
<dbReference type="Proteomes" id="UP000053961">
    <property type="component" value="Unassembled WGS sequence"/>
</dbReference>
<evidence type="ECO:0000256" key="11">
    <source>
        <dbReference type="SAM" id="Phobius"/>
    </source>
</evidence>
<feature type="transmembrane region" description="Helical" evidence="11">
    <location>
        <begin position="138"/>
        <end position="155"/>
    </location>
</feature>
<comment type="similarity">
    <text evidence="2">Belongs to the binding-protein-dependent transport system permease family. FecCD subfamily.</text>
</comment>